<dbReference type="OrthoDB" id="8826105at2759"/>
<evidence type="ECO:0000313" key="2">
    <source>
        <dbReference type="EMBL" id="TNN76046.1"/>
    </source>
</evidence>
<feature type="transmembrane region" description="Helical" evidence="1">
    <location>
        <begin position="21"/>
        <end position="42"/>
    </location>
</feature>
<evidence type="ECO:0000256" key="1">
    <source>
        <dbReference type="SAM" id="Phobius"/>
    </source>
</evidence>
<keyword evidence="1" id="KW-0812">Transmembrane</keyword>
<organism evidence="2 3">
    <name type="scientific">Liparis tanakae</name>
    <name type="common">Tanaka's snailfish</name>
    <dbReference type="NCBI Taxonomy" id="230148"/>
    <lineage>
        <taxon>Eukaryota</taxon>
        <taxon>Metazoa</taxon>
        <taxon>Chordata</taxon>
        <taxon>Craniata</taxon>
        <taxon>Vertebrata</taxon>
        <taxon>Euteleostomi</taxon>
        <taxon>Actinopterygii</taxon>
        <taxon>Neopterygii</taxon>
        <taxon>Teleostei</taxon>
        <taxon>Neoteleostei</taxon>
        <taxon>Acanthomorphata</taxon>
        <taxon>Eupercaria</taxon>
        <taxon>Perciformes</taxon>
        <taxon>Cottioidei</taxon>
        <taxon>Cottales</taxon>
        <taxon>Liparidae</taxon>
        <taxon>Liparis</taxon>
    </lineage>
</organism>
<protein>
    <submittedName>
        <fullName evidence="2">Uncharacterized protein</fullName>
    </submittedName>
</protein>
<proteinExistence type="predicted"/>
<sequence length="205" mass="22406">MYLRHGDVEQKRSTFRLRTPSLPLRLIAAAAVLVFAVSFVPYRVMIVTLAFTRVDDRVTPSDAGVLHASFELLEAVCSVGSCLDPPLYMVASGSRGSCWPGNETNAGGCAAEPAGGSGIRTTTLPPSGTLKNLLIPQTQTQSLESRGPVCSIPIHHTWTAPQHHRRSFAQRQYKYRRSQGEPPTLWLKCLNISLPIQLQARKGIS</sequence>
<keyword evidence="3" id="KW-1185">Reference proteome</keyword>
<reference evidence="2 3" key="1">
    <citation type="submission" date="2019-03" db="EMBL/GenBank/DDBJ databases">
        <title>First draft genome of Liparis tanakae, snailfish: a comprehensive survey of snailfish specific genes.</title>
        <authorList>
            <person name="Kim W."/>
            <person name="Song I."/>
            <person name="Jeong J.-H."/>
            <person name="Kim D."/>
            <person name="Kim S."/>
            <person name="Ryu S."/>
            <person name="Song J.Y."/>
            <person name="Lee S.K."/>
        </authorList>
    </citation>
    <scope>NUCLEOTIDE SEQUENCE [LARGE SCALE GENOMIC DNA]</scope>
    <source>
        <tissue evidence="2">Muscle</tissue>
    </source>
</reference>
<gene>
    <name evidence="2" type="ORF">EYF80_013809</name>
</gene>
<name>A0A4Z2IDL8_9TELE</name>
<comment type="caution">
    <text evidence="2">The sequence shown here is derived from an EMBL/GenBank/DDBJ whole genome shotgun (WGS) entry which is preliminary data.</text>
</comment>
<dbReference type="Gene3D" id="1.20.1070.10">
    <property type="entry name" value="Rhodopsin 7-helix transmembrane proteins"/>
    <property type="match status" value="1"/>
</dbReference>
<dbReference type="Proteomes" id="UP000314294">
    <property type="component" value="Unassembled WGS sequence"/>
</dbReference>
<dbReference type="EMBL" id="SRLO01000097">
    <property type="protein sequence ID" value="TNN76046.1"/>
    <property type="molecule type" value="Genomic_DNA"/>
</dbReference>
<keyword evidence="1" id="KW-1133">Transmembrane helix</keyword>
<dbReference type="AlphaFoldDB" id="A0A4Z2IDL8"/>
<accession>A0A4Z2IDL8</accession>
<keyword evidence="1" id="KW-0472">Membrane</keyword>
<evidence type="ECO:0000313" key="3">
    <source>
        <dbReference type="Proteomes" id="UP000314294"/>
    </source>
</evidence>